<dbReference type="EMBL" id="JARKIB010000118">
    <property type="protein sequence ID" value="KAJ7737040.1"/>
    <property type="molecule type" value="Genomic_DNA"/>
</dbReference>
<proteinExistence type="predicted"/>
<gene>
    <name evidence="1" type="ORF">B0H16DRAFT_1730458</name>
</gene>
<dbReference type="AlphaFoldDB" id="A0AAD7I8B8"/>
<sequence>MAARLMCYTTVVMNKTHTTSDLCHAPTATCAVPLLPLDTPAWTHLQHSVHRHRRAQPPFPIAHAVPHALTLFGEVPPAIHDACSTQSDPTTSGLPSTCSSRYNCPRHLRRAPPLPVTTALGATAAPRVGSAYVTQLSSSSHQPRPGFERCTGAPGCVSPCALDPHPPVVRTAPLPIPPAAC</sequence>
<keyword evidence="2" id="KW-1185">Reference proteome</keyword>
<evidence type="ECO:0000313" key="2">
    <source>
        <dbReference type="Proteomes" id="UP001215598"/>
    </source>
</evidence>
<name>A0AAD7I8B8_9AGAR</name>
<evidence type="ECO:0000313" key="1">
    <source>
        <dbReference type="EMBL" id="KAJ7737040.1"/>
    </source>
</evidence>
<protein>
    <submittedName>
        <fullName evidence="1">Uncharacterized protein</fullName>
    </submittedName>
</protein>
<comment type="caution">
    <text evidence="1">The sequence shown here is derived from an EMBL/GenBank/DDBJ whole genome shotgun (WGS) entry which is preliminary data.</text>
</comment>
<dbReference type="Proteomes" id="UP001215598">
    <property type="component" value="Unassembled WGS sequence"/>
</dbReference>
<accession>A0AAD7I8B8</accession>
<organism evidence="1 2">
    <name type="scientific">Mycena metata</name>
    <dbReference type="NCBI Taxonomy" id="1033252"/>
    <lineage>
        <taxon>Eukaryota</taxon>
        <taxon>Fungi</taxon>
        <taxon>Dikarya</taxon>
        <taxon>Basidiomycota</taxon>
        <taxon>Agaricomycotina</taxon>
        <taxon>Agaricomycetes</taxon>
        <taxon>Agaricomycetidae</taxon>
        <taxon>Agaricales</taxon>
        <taxon>Marasmiineae</taxon>
        <taxon>Mycenaceae</taxon>
        <taxon>Mycena</taxon>
    </lineage>
</organism>
<reference evidence="1" key="1">
    <citation type="submission" date="2023-03" db="EMBL/GenBank/DDBJ databases">
        <title>Massive genome expansion in bonnet fungi (Mycena s.s.) driven by repeated elements and novel gene families across ecological guilds.</title>
        <authorList>
            <consortium name="Lawrence Berkeley National Laboratory"/>
            <person name="Harder C.B."/>
            <person name="Miyauchi S."/>
            <person name="Viragh M."/>
            <person name="Kuo A."/>
            <person name="Thoen E."/>
            <person name="Andreopoulos B."/>
            <person name="Lu D."/>
            <person name="Skrede I."/>
            <person name="Drula E."/>
            <person name="Henrissat B."/>
            <person name="Morin E."/>
            <person name="Kohler A."/>
            <person name="Barry K."/>
            <person name="LaButti K."/>
            <person name="Morin E."/>
            <person name="Salamov A."/>
            <person name="Lipzen A."/>
            <person name="Mereny Z."/>
            <person name="Hegedus B."/>
            <person name="Baldrian P."/>
            <person name="Stursova M."/>
            <person name="Weitz H."/>
            <person name="Taylor A."/>
            <person name="Grigoriev I.V."/>
            <person name="Nagy L.G."/>
            <person name="Martin F."/>
            <person name="Kauserud H."/>
        </authorList>
    </citation>
    <scope>NUCLEOTIDE SEQUENCE</scope>
    <source>
        <strain evidence="1">CBHHK182m</strain>
    </source>
</reference>